<dbReference type="RefSeq" id="WP_060921001.1">
    <property type="nucleotide sequence ID" value="NZ_LT629770.1"/>
</dbReference>
<accession>A0A1H1L8F9</accession>
<dbReference type="Proteomes" id="UP000182126">
    <property type="component" value="Chromosome I"/>
</dbReference>
<name>A0A1H1L8F9_9MICO</name>
<dbReference type="InterPro" id="IPR008160">
    <property type="entry name" value="Collagen"/>
</dbReference>
<evidence type="ECO:0000256" key="1">
    <source>
        <dbReference type="SAM" id="MobiDB-lite"/>
    </source>
</evidence>
<dbReference type="PANTHER" id="PTHR24023:SF569">
    <property type="entry name" value="COLLAGEN ALPHA-1(I) CHAIN"/>
    <property type="match status" value="1"/>
</dbReference>
<feature type="region of interest" description="Disordered" evidence="1">
    <location>
        <begin position="67"/>
        <end position="168"/>
    </location>
</feature>
<dbReference type="GO" id="GO:0005615">
    <property type="term" value="C:extracellular space"/>
    <property type="evidence" value="ECO:0007669"/>
    <property type="project" value="TreeGrafter"/>
</dbReference>
<dbReference type="InterPro" id="IPR050149">
    <property type="entry name" value="Collagen_superfamily"/>
</dbReference>
<dbReference type="GeneID" id="36301335"/>
<dbReference type="EMBL" id="LT629770">
    <property type="protein sequence ID" value="SDR72744.1"/>
    <property type="molecule type" value="Genomic_DNA"/>
</dbReference>
<keyword evidence="2" id="KW-0176">Collagen</keyword>
<evidence type="ECO:0000313" key="3">
    <source>
        <dbReference type="EMBL" id="SDR72744.1"/>
    </source>
</evidence>
<proteinExistence type="predicted"/>
<evidence type="ECO:0000313" key="2">
    <source>
        <dbReference type="EMBL" id="SDR70891.1"/>
    </source>
</evidence>
<dbReference type="Pfam" id="PF01391">
    <property type="entry name" value="Collagen"/>
    <property type="match status" value="1"/>
</dbReference>
<organism evidence="2 4">
    <name type="scientific">Microbacterium paraoxydans</name>
    <dbReference type="NCBI Taxonomy" id="199592"/>
    <lineage>
        <taxon>Bacteria</taxon>
        <taxon>Bacillati</taxon>
        <taxon>Actinomycetota</taxon>
        <taxon>Actinomycetes</taxon>
        <taxon>Micrococcales</taxon>
        <taxon>Microbacteriaceae</taxon>
        <taxon>Microbacterium</taxon>
    </lineage>
</organism>
<feature type="compositionally biased region" description="Low complexity" evidence="1">
    <location>
        <begin position="107"/>
        <end position="165"/>
    </location>
</feature>
<protein>
    <submittedName>
        <fullName evidence="2">Collagen triple helix repeat-containing protein</fullName>
    </submittedName>
</protein>
<feature type="compositionally biased region" description="Low complexity" evidence="1">
    <location>
        <begin position="73"/>
        <end position="86"/>
    </location>
</feature>
<reference evidence="2 4" key="1">
    <citation type="submission" date="2016-10" db="EMBL/GenBank/DDBJ databases">
        <authorList>
            <person name="de Groot N.N."/>
        </authorList>
    </citation>
    <scope>NUCLEOTIDE SEQUENCE [LARGE SCALE GENOMIC DNA]</scope>
    <source>
        <strain evidence="2 4">DSM 15019</strain>
    </source>
</reference>
<evidence type="ECO:0000313" key="4">
    <source>
        <dbReference type="Proteomes" id="UP000182126"/>
    </source>
</evidence>
<dbReference type="EMBL" id="LT629770">
    <property type="protein sequence ID" value="SDR70891.1"/>
    <property type="molecule type" value="Genomic_DNA"/>
</dbReference>
<sequence>MFSTKMWTVGYKVMGALIVVLVLGAIVLVSLNNAQLRAENQDMYADLQASQSNAQSLYEQLLAEGVEPEGEAPAEVASGPAGDPGPRGVPGPTGPRGSDGEDGENGTSGPAGTPGAAGEPGEPGASGPPGAAGPAGPKGDPGPSGAQGPAGPTGAPGPACPAGSEPDTRWINMADTELGPFIPTQATVCIPTAVGGTP</sequence>
<dbReference type="PANTHER" id="PTHR24023">
    <property type="entry name" value="COLLAGEN ALPHA"/>
    <property type="match status" value="1"/>
</dbReference>
<gene>
    <name evidence="2" type="ORF">SAMN04489809_0025</name>
    <name evidence="3" type="ORF">SAMN04489809_0101</name>
</gene>
<dbReference type="GO" id="GO:0030020">
    <property type="term" value="F:extracellular matrix structural constituent conferring tensile strength"/>
    <property type="evidence" value="ECO:0007669"/>
    <property type="project" value="TreeGrafter"/>
</dbReference>
<dbReference type="AlphaFoldDB" id="A0A1H1L8F9"/>
<dbReference type="GO" id="GO:0030198">
    <property type="term" value="P:extracellular matrix organization"/>
    <property type="evidence" value="ECO:0007669"/>
    <property type="project" value="TreeGrafter"/>
</dbReference>
<dbReference type="GO" id="GO:0031012">
    <property type="term" value="C:extracellular matrix"/>
    <property type="evidence" value="ECO:0007669"/>
    <property type="project" value="TreeGrafter"/>
</dbReference>